<feature type="compositionally biased region" description="Low complexity" evidence="1">
    <location>
        <begin position="94"/>
        <end position="119"/>
    </location>
</feature>
<feature type="compositionally biased region" description="Low complexity" evidence="1">
    <location>
        <begin position="152"/>
        <end position="161"/>
    </location>
</feature>
<proteinExistence type="predicted"/>
<reference evidence="2 3" key="1">
    <citation type="submission" date="2021-01" db="EMBL/GenBank/DDBJ databases">
        <title>Whole genome sequence of Paenibacillus sonchi LMG 24727 for comparative genomics.</title>
        <authorList>
            <person name="Lee G."/>
            <person name="Kim M.-J."/>
            <person name="Lim K."/>
            <person name="Shin J.-H."/>
        </authorList>
    </citation>
    <scope>NUCLEOTIDE SEQUENCE [LARGE SCALE GENOMIC DNA]</scope>
    <source>
        <strain evidence="2 3">LMG 24727</strain>
    </source>
</reference>
<dbReference type="Proteomes" id="UP000595841">
    <property type="component" value="Chromosome"/>
</dbReference>
<evidence type="ECO:0000256" key="1">
    <source>
        <dbReference type="SAM" id="MobiDB-lite"/>
    </source>
</evidence>
<sequence length="226" mass="22492">MAGNPAYGALIGAKAGGALGKGAEGLVKGGMWLGNKAVGGFQSNKAASAIDGPEETRSEEIGGDRGTPPVELLQWEANRGSRSDVQQSSNPVPGATSSTGTVGRVTGVGSSSSGAGQSSPKTGTKPASSGGVVNSGIMINGGKVRSNSISVSNNQSGTNNGSSGGDVKANSIRVDGNTSEAGVKITGGHVQAEHISPNTDIRQDTGEGQSEQPRSTPSGRHYNYDL</sequence>
<feature type="compositionally biased region" description="Basic and acidic residues" evidence="1">
    <location>
        <begin position="54"/>
        <end position="63"/>
    </location>
</feature>
<feature type="compositionally biased region" description="Polar residues" evidence="1">
    <location>
        <begin position="196"/>
        <end position="218"/>
    </location>
</feature>
<dbReference type="KEGG" id="pson:JI735_19230"/>
<evidence type="ECO:0000313" key="2">
    <source>
        <dbReference type="EMBL" id="QQZ58866.1"/>
    </source>
</evidence>
<evidence type="ECO:0000313" key="3">
    <source>
        <dbReference type="Proteomes" id="UP000595841"/>
    </source>
</evidence>
<keyword evidence="3" id="KW-1185">Reference proteome</keyword>
<name>A0A974P8I8_9BACL</name>
<organism evidence="2 3">
    <name type="scientific">Paenibacillus sonchi</name>
    <dbReference type="NCBI Taxonomy" id="373687"/>
    <lineage>
        <taxon>Bacteria</taxon>
        <taxon>Bacillati</taxon>
        <taxon>Bacillota</taxon>
        <taxon>Bacilli</taxon>
        <taxon>Bacillales</taxon>
        <taxon>Paenibacillaceae</taxon>
        <taxon>Paenibacillus</taxon>
        <taxon>Paenibacillus sonchi group</taxon>
    </lineage>
</organism>
<gene>
    <name evidence="2" type="ORF">JI735_19230</name>
</gene>
<accession>A0A974P8I8</accession>
<dbReference type="EMBL" id="CP068595">
    <property type="protein sequence ID" value="QQZ58866.1"/>
    <property type="molecule type" value="Genomic_DNA"/>
</dbReference>
<dbReference type="RefSeq" id="WP_202676307.1">
    <property type="nucleotide sequence ID" value="NZ_CP068595.1"/>
</dbReference>
<dbReference type="AlphaFoldDB" id="A0A974P8I8"/>
<protein>
    <submittedName>
        <fullName evidence="2">Uncharacterized protein</fullName>
    </submittedName>
</protein>
<feature type="region of interest" description="Disordered" evidence="1">
    <location>
        <begin position="42"/>
        <end position="226"/>
    </location>
</feature>